<proteinExistence type="predicted"/>
<dbReference type="EMBL" id="VOGX01000094">
    <property type="protein sequence ID" value="TWV16133.1"/>
    <property type="molecule type" value="Genomic_DNA"/>
</dbReference>
<evidence type="ECO:0008006" key="3">
    <source>
        <dbReference type="Google" id="ProtNLM"/>
    </source>
</evidence>
<dbReference type="RefSeq" id="WP_129845377.1">
    <property type="nucleotide sequence ID" value="NZ_PKLY01000014.1"/>
</dbReference>
<evidence type="ECO:0000313" key="1">
    <source>
        <dbReference type="EMBL" id="TWV16133.1"/>
    </source>
</evidence>
<sequence>MRIHVGSTVQAQDRTWVADFTHVAAWASIIYTAFVVDTISRRIVGWPASPPKKTQLILEAQDM</sequence>
<dbReference type="Proteomes" id="UP000318052">
    <property type="component" value="Unassembled WGS sequence"/>
</dbReference>
<accession>A0ABY3GPZ7</accession>
<keyword evidence="2" id="KW-1185">Reference proteome</keyword>
<evidence type="ECO:0000313" key="2">
    <source>
        <dbReference type="Proteomes" id="UP000318052"/>
    </source>
</evidence>
<comment type="caution">
    <text evidence="1">The sequence shown here is derived from an EMBL/GenBank/DDBJ whole genome shotgun (WGS) entry which is preliminary data.</text>
</comment>
<reference evidence="2" key="1">
    <citation type="journal article" date="2019" name="Microbiol. Resour. Announc.">
        <title>Draft Genomic Sequences of Streptomyces misionensis and Streptomyces albidoflavus, bacteria applied for phytopathogen biocontrol.</title>
        <authorList>
            <person name="Pylro V."/>
            <person name="Dias A."/>
            <person name="Andreote F."/>
            <person name="Varani A."/>
            <person name="Andreote C."/>
            <person name="Bernardo E."/>
            <person name="Martins T."/>
        </authorList>
    </citation>
    <scope>NUCLEOTIDE SEQUENCE [LARGE SCALE GENOMIC DNA]</scope>
    <source>
        <strain evidence="2">77</strain>
    </source>
</reference>
<dbReference type="InterPro" id="IPR012337">
    <property type="entry name" value="RNaseH-like_sf"/>
</dbReference>
<gene>
    <name evidence="1" type="ORF">FRZ02_32820</name>
</gene>
<name>A0ABY3GPZ7_9ACTN</name>
<protein>
    <recommendedName>
        <fullName evidence="3">Transposase</fullName>
    </recommendedName>
</protein>
<dbReference type="SUPFAM" id="SSF53098">
    <property type="entry name" value="Ribonuclease H-like"/>
    <property type="match status" value="1"/>
</dbReference>
<organism evidence="1 2">
    <name type="scientific">Streptomyces albidoflavus</name>
    <dbReference type="NCBI Taxonomy" id="1886"/>
    <lineage>
        <taxon>Bacteria</taxon>
        <taxon>Bacillati</taxon>
        <taxon>Actinomycetota</taxon>
        <taxon>Actinomycetes</taxon>
        <taxon>Kitasatosporales</taxon>
        <taxon>Streptomycetaceae</taxon>
        <taxon>Streptomyces</taxon>
        <taxon>Streptomyces albidoflavus group</taxon>
    </lineage>
</organism>